<feature type="compositionally biased region" description="Pro residues" evidence="7">
    <location>
        <begin position="1309"/>
        <end position="1319"/>
    </location>
</feature>
<feature type="compositionally biased region" description="Low complexity" evidence="7">
    <location>
        <begin position="699"/>
        <end position="733"/>
    </location>
</feature>
<feature type="region of interest" description="Disordered" evidence="7">
    <location>
        <begin position="1166"/>
        <end position="1249"/>
    </location>
</feature>
<dbReference type="InterPro" id="IPR033742">
    <property type="entry name" value="IQSEC_PH"/>
</dbReference>
<keyword evidence="10" id="KW-1185">Reference proteome</keyword>
<dbReference type="InterPro" id="IPR023394">
    <property type="entry name" value="Sec7_C_sf"/>
</dbReference>
<gene>
    <name evidence="9" type="primary">HDAC4</name>
</gene>
<evidence type="ECO:0000256" key="7">
    <source>
        <dbReference type="SAM" id="MobiDB-lite"/>
    </source>
</evidence>
<protein>
    <recommendedName>
        <fullName evidence="8">SEC7 domain-containing protein</fullName>
    </recommendedName>
</protein>
<evidence type="ECO:0000313" key="9">
    <source>
        <dbReference type="Ensembl" id="ENSFCTP00005051927.1"/>
    </source>
</evidence>
<dbReference type="Proteomes" id="UP000823872">
    <property type="component" value="Chromosome B4"/>
</dbReference>
<dbReference type="PROSITE" id="PS50190">
    <property type="entry name" value="SEC7"/>
    <property type="match status" value="1"/>
</dbReference>
<proteinExistence type="inferred from homology"/>
<keyword evidence="5 6" id="KW-0175">Coiled coil</keyword>
<keyword evidence="3" id="KW-0963">Cytoplasm</keyword>
<evidence type="ECO:0000256" key="4">
    <source>
        <dbReference type="ARBA" id="ARBA00022553"/>
    </source>
</evidence>
<dbReference type="PROSITE" id="PS50096">
    <property type="entry name" value="IQ"/>
    <property type="match status" value="1"/>
</dbReference>
<dbReference type="CDD" id="cd00171">
    <property type="entry name" value="Sec7"/>
    <property type="match status" value="1"/>
</dbReference>
<feature type="compositionally biased region" description="Low complexity" evidence="7">
    <location>
        <begin position="186"/>
        <end position="203"/>
    </location>
</feature>
<reference evidence="9" key="3">
    <citation type="submission" date="2025-09" db="UniProtKB">
        <authorList>
            <consortium name="Ensembl"/>
        </authorList>
    </citation>
    <scope>IDENTIFICATION</scope>
    <source>
        <strain evidence="9">breed Abyssinian</strain>
    </source>
</reference>
<feature type="region of interest" description="Disordered" evidence="7">
    <location>
        <begin position="169"/>
        <end position="314"/>
    </location>
</feature>
<dbReference type="PANTHER" id="PTHR10663">
    <property type="entry name" value="GUANYL-NUCLEOTIDE EXCHANGE FACTOR"/>
    <property type="match status" value="1"/>
</dbReference>
<feature type="compositionally biased region" description="Polar residues" evidence="7">
    <location>
        <begin position="1166"/>
        <end position="1180"/>
    </location>
</feature>
<evidence type="ECO:0000313" key="10">
    <source>
        <dbReference type="Proteomes" id="UP000823872"/>
    </source>
</evidence>
<accession>A0ABI7ZY52</accession>
<feature type="compositionally biased region" description="Low complexity" evidence="7">
    <location>
        <begin position="406"/>
        <end position="418"/>
    </location>
</feature>
<dbReference type="Pfam" id="PF01369">
    <property type="entry name" value="Sec7"/>
    <property type="match status" value="1"/>
</dbReference>
<dbReference type="PANTHER" id="PTHR10663:SF318">
    <property type="entry name" value="IQ MOTIF AND SEC7 DOMAIN-CONTAINING PROTEIN 3"/>
    <property type="match status" value="1"/>
</dbReference>
<organism evidence="9 10">
    <name type="scientific">Felis catus</name>
    <name type="common">Cat</name>
    <name type="synonym">Felis silvestris catus</name>
    <dbReference type="NCBI Taxonomy" id="9685"/>
    <lineage>
        <taxon>Eukaryota</taxon>
        <taxon>Metazoa</taxon>
        <taxon>Chordata</taxon>
        <taxon>Craniata</taxon>
        <taxon>Vertebrata</taxon>
        <taxon>Euteleostomi</taxon>
        <taxon>Mammalia</taxon>
        <taxon>Eutheria</taxon>
        <taxon>Laurasiatheria</taxon>
        <taxon>Carnivora</taxon>
        <taxon>Feliformia</taxon>
        <taxon>Felidae</taxon>
        <taxon>Felinae</taxon>
        <taxon>Felis</taxon>
    </lineage>
</organism>
<dbReference type="CDD" id="cd14686">
    <property type="entry name" value="bZIP"/>
    <property type="match status" value="1"/>
</dbReference>
<sequence>MLPPRHPPLARLPQSSPFSPFSPAGGRDSSRSPEVGGWVGGPWRRGPAPRCVCECLCGRDAAPAAGREAGPAGEGGERIAGAARLLRALALPAARQGAGRAQAAAGGMESLLENPVRAVLYLKELTAIVQNQQSLIHTQRQRIDELERRLDELSAENRSLWEHQQLLQAQPPPGLVPPSPAPLPVTPATAAAAAAAGAQEPLQNHGQLSPAAPQPAPEQPPLQHHGQLLVQPQPGPSSRAHAPQSPHQHPVAPGAVADKEKERPPSCCTAAGTLLQHKSPAALGKGVLSRRPDKKRTSCRSAGKWGQSEGSPRGRSVCLFAHLQAGTKNETVLHQFCCPAADAEQKPACSDLASQSDGSCAQAGGGMEDSVVAAAAVAAGRPSAHAPKAQAQELQEEEERPGAGGASPRAGSHRAASPGRQQPALATALCSHAPNASDYELSLDLKNKQIEMLEHKYGGHLVSRRAACTIQTAFRQYQLSKNFEKIRNSLLESRLPRRISLRKVRAPTAESLAAEKALMEGYGLMGLPLVRSPSLPPTFAGTLTELEDSFTEQVQSLAKSIDDALSTWSLKTMCSLQESGAYQLHQALHAGAGPPGLEAEMRELHSARPAPGEEAAEVAGLPQGHSSTLMMAFRDVTVQIANQNISVSSATALSVANCLGAQTAQAPAEPAAAGKAEQGEAPGQEPPEAPTAGQGGAPAENTGAEAGASAALGAHPPGAAQAVVEGAAVAVSEAEAEEEEAGEAGKETEAEAGDNSEQLSSSSTSTKSAKSGSEASASASKEALQAMILSLPRYHCENPASCKSPTLSTDTLRKRLYRIGLNLFNINPDKGIQFLISRGFIPDTPIGVAHFLLQRKGLSRQMIGEFLGNSKKQFNRDVLDCVVDEMDFSSMELDEALRKFQAHIRVQGEAQKVERLIEAFSQRYCMCNPEVVQQFHNPDTIFILAFAIILLNTDMYSPNIKPDRKMMLEDFIRNLRGVDDGADIPRELVVGIYERIQQKELKSNEDHVTYVTKVEKSIVGMKTVLSVPHRRLVCCSRLFEVTDVNKLQKQAAHQREVFLFNDLLVILKLCPKKKSSSTYTFCKSVGLLGMGFHLFENEYYSHGITLVTPLSGSEKKQVLHFCALGSDEMQKFVEDLKESIAEVTELEQIRIEWELEKQQGAKTLSFKSSGAQVDPQSKHGSPTAKREAALGEKPVESTVEVSIHNRLQTSQHNPGLGAERGAPVPLPDPQPSPLREQPPPLPPLPPTPPGTLVQCQQIVKVIVLDKPCLARMEPLLSQALSCYTSSSSDSCGSTPLGGPGSPVKVIHQPPLPPPPPPYNHPHQYCPPGSLLHRRRYSSGSRSLV</sequence>
<keyword evidence="4" id="KW-0597">Phosphoprotein</keyword>
<feature type="region of interest" description="Disordered" evidence="7">
    <location>
        <begin position="1287"/>
        <end position="1344"/>
    </location>
</feature>
<dbReference type="Gene3D" id="1.10.1000.11">
    <property type="entry name" value="Arf Nucleotide-binding Site Opener,domain 2"/>
    <property type="match status" value="1"/>
</dbReference>
<dbReference type="Gene3D" id="2.30.29.30">
    <property type="entry name" value="Pleckstrin-homology domain (PH domain)/Phosphotyrosine-binding domain (PTB)"/>
    <property type="match status" value="1"/>
</dbReference>
<feature type="region of interest" description="Disordered" evidence="7">
    <location>
        <begin position="669"/>
        <end position="777"/>
    </location>
</feature>
<feature type="compositionally biased region" description="Low complexity" evidence="7">
    <location>
        <begin position="756"/>
        <end position="777"/>
    </location>
</feature>
<dbReference type="SUPFAM" id="SSF50729">
    <property type="entry name" value="PH domain-like"/>
    <property type="match status" value="1"/>
</dbReference>
<evidence type="ECO:0000256" key="3">
    <source>
        <dbReference type="ARBA" id="ARBA00022490"/>
    </source>
</evidence>
<evidence type="ECO:0000256" key="6">
    <source>
        <dbReference type="SAM" id="Coils"/>
    </source>
</evidence>
<dbReference type="GeneTree" id="ENSGT00940000155908"/>
<evidence type="ECO:0000256" key="5">
    <source>
        <dbReference type="ARBA" id="ARBA00023054"/>
    </source>
</evidence>
<feature type="coiled-coil region" evidence="6">
    <location>
        <begin position="129"/>
        <end position="163"/>
    </location>
</feature>
<dbReference type="SMART" id="SM00222">
    <property type="entry name" value="Sec7"/>
    <property type="match status" value="1"/>
</dbReference>
<reference evidence="9" key="2">
    <citation type="submission" date="2025-08" db="UniProtKB">
        <authorList>
            <consortium name="Ensembl"/>
        </authorList>
    </citation>
    <scope>IDENTIFICATION</scope>
    <source>
        <strain evidence="9">breed Abyssinian</strain>
    </source>
</reference>
<evidence type="ECO:0000256" key="1">
    <source>
        <dbReference type="ARBA" id="ARBA00004496"/>
    </source>
</evidence>
<evidence type="ECO:0000256" key="2">
    <source>
        <dbReference type="ARBA" id="ARBA00006248"/>
    </source>
</evidence>
<dbReference type="InterPro" id="IPR000904">
    <property type="entry name" value="Sec7_dom"/>
</dbReference>
<feature type="compositionally biased region" description="Pro residues" evidence="7">
    <location>
        <begin position="170"/>
        <end position="185"/>
    </location>
</feature>
<dbReference type="Gene3D" id="1.10.220.20">
    <property type="match status" value="1"/>
</dbReference>
<dbReference type="Pfam" id="PF16453">
    <property type="entry name" value="IQ_SEC7_PH"/>
    <property type="match status" value="1"/>
</dbReference>
<name>A0ABI7ZY52_FELCA</name>
<dbReference type="InterPro" id="IPR011993">
    <property type="entry name" value="PH-like_dom_sf"/>
</dbReference>
<comment type="subcellular location">
    <subcellularLocation>
        <location evidence="1">Cytoplasm</location>
    </subcellularLocation>
</comment>
<feature type="region of interest" description="Disordered" evidence="7">
    <location>
        <begin position="382"/>
        <end position="422"/>
    </location>
</feature>
<feature type="compositionally biased region" description="Basic and acidic residues" evidence="7">
    <location>
        <begin position="1184"/>
        <end position="1195"/>
    </location>
</feature>
<dbReference type="Ensembl" id="ENSFCTT00005073421.1">
    <property type="protein sequence ID" value="ENSFCTP00005051927.1"/>
    <property type="gene ID" value="ENSFCTG00005025893.1"/>
</dbReference>
<feature type="compositionally biased region" description="Low complexity" evidence="7">
    <location>
        <begin position="9"/>
        <end position="23"/>
    </location>
</feature>
<feature type="compositionally biased region" description="Pro residues" evidence="7">
    <location>
        <begin position="1224"/>
        <end position="1249"/>
    </location>
</feature>
<dbReference type="CDD" id="cd13318">
    <property type="entry name" value="PH_IQSEC"/>
    <property type="match status" value="1"/>
</dbReference>
<feature type="region of interest" description="Disordered" evidence="7">
    <location>
        <begin position="1"/>
        <end position="42"/>
    </location>
</feature>
<evidence type="ECO:0000259" key="8">
    <source>
        <dbReference type="PROSITE" id="PS50190"/>
    </source>
</evidence>
<dbReference type="SUPFAM" id="SSF48425">
    <property type="entry name" value="Sec7 domain"/>
    <property type="match status" value="1"/>
</dbReference>
<feature type="compositionally biased region" description="Low complexity" evidence="7">
    <location>
        <begin position="669"/>
        <end position="683"/>
    </location>
</feature>
<comment type="similarity">
    <text evidence="2">Belongs to the BRAG family.</text>
</comment>
<dbReference type="InterPro" id="IPR035999">
    <property type="entry name" value="Sec7_dom_sf"/>
</dbReference>
<reference evidence="9 10" key="1">
    <citation type="submission" date="2021-02" db="EMBL/GenBank/DDBJ databases">
        <title>Safari Cat Assemblies.</title>
        <authorList>
            <person name="Bredemeyer K.R."/>
            <person name="Murphy W.J."/>
        </authorList>
    </citation>
    <scope>NUCLEOTIDE SEQUENCE [LARGE SCALE GENOMIC DNA]</scope>
</reference>
<feature type="domain" description="SEC7" evidence="8">
    <location>
        <begin position="806"/>
        <end position="999"/>
    </location>
</feature>